<comment type="similarity">
    <text evidence="1">Belongs to the N-acetylmuramoyl-L-alanine amidase 2 family.</text>
</comment>
<evidence type="ECO:0000256" key="3">
    <source>
        <dbReference type="SAM" id="SignalP"/>
    </source>
</evidence>
<feature type="signal peptide" evidence="3">
    <location>
        <begin position="1"/>
        <end position="34"/>
    </location>
</feature>
<dbReference type="InterPro" id="IPR015510">
    <property type="entry name" value="PGRP"/>
</dbReference>
<dbReference type="Pfam" id="PF01510">
    <property type="entry name" value="Amidase_2"/>
    <property type="match status" value="1"/>
</dbReference>
<dbReference type="InterPro" id="IPR036505">
    <property type="entry name" value="Amidase/PGRP_sf"/>
</dbReference>
<dbReference type="RefSeq" id="WP_380235219.1">
    <property type="nucleotide sequence ID" value="NZ_JBHSOD010000021.1"/>
</dbReference>
<dbReference type="EC" id="3.5.1.28" evidence="6"/>
<feature type="domain" description="Peptidoglycan recognition protein family" evidence="5">
    <location>
        <begin position="186"/>
        <end position="346"/>
    </location>
</feature>
<keyword evidence="6" id="KW-0378">Hydrolase</keyword>
<evidence type="ECO:0000313" key="6">
    <source>
        <dbReference type="EMBL" id="MFC5886941.1"/>
    </source>
</evidence>
<feature type="domain" description="N-acetylmuramoyl-L-alanine amidase" evidence="4">
    <location>
        <begin position="204"/>
        <end position="368"/>
    </location>
</feature>
<reference evidence="7" key="1">
    <citation type="journal article" date="2019" name="Int. J. Syst. Evol. Microbiol.">
        <title>The Global Catalogue of Microorganisms (GCM) 10K type strain sequencing project: providing services to taxonomists for standard genome sequencing and annotation.</title>
        <authorList>
            <consortium name="The Broad Institute Genomics Platform"/>
            <consortium name="The Broad Institute Genome Sequencing Center for Infectious Disease"/>
            <person name="Wu L."/>
            <person name="Ma J."/>
        </authorList>
    </citation>
    <scope>NUCLEOTIDE SEQUENCE [LARGE SCALE GENOMIC DNA]</scope>
    <source>
        <strain evidence="7">CGMCC 4.1469</strain>
    </source>
</reference>
<evidence type="ECO:0000259" key="4">
    <source>
        <dbReference type="SMART" id="SM00644"/>
    </source>
</evidence>
<dbReference type="InterPro" id="IPR006311">
    <property type="entry name" value="TAT_signal"/>
</dbReference>
<sequence>MPVPHPAVSRRAVVEPLGAAAAALAVSPAAPAAAAVTTTPAPGTGATGGRPQTARAVSVPATRAQSAAGAEAASVQADFPIRYVGVSWDGPHRGAAIRLHRDGAAPGPWRALPAGCAGGPDRPAHQDAGASPRTATALIAADGASGYELRLPDGAGNLRTTALDTVHGPARTAVVAAAAPATLCGAEYLPRAAWGADESKRFKNGVENSPAKYYPLQTLTVHHTDTANADPDPAATVRAIYEYHAVTLDWGDIGYHFLIDEAGRIYEGRWSGDDGLPAQDATGKVVTAFHTAGFNSGNLGIALLGTLTGQEPTPQARRSLTGLLALAARTHGLDPQAKVTYVNPVNGVTRPVDMISGHRDWLATDCPGGVMYASLPALRTEVAALGGAGN</sequence>
<keyword evidence="7" id="KW-1185">Reference proteome</keyword>
<proteinExistence type="inferred from homology"/>
<dbReference type="SUPFAM" id="SSF55846">
    <property type="entry name" value="N-acetylmuramoyl-L-alanine amidase-like"/>
    <property type="match status" value="1"/>
</dbReference>
<dbReference type="PROSITE" id="PS51318">
    <property type="entry name" value="TAT"/>
    <property type="match status" value="1"/>
</dbReference>
<evidence type="ECO:0000256" key="1">
    <source>
        <dbReference type="ARBA" id="ARBA00007553"/>
    </source>
</evidence>
<dbReference type="SMART" id="SM00644">
    <property type="entry name" value="Ami_2"/>
    <property type="match status" value="1"/>
</dbReference>
<feature type="region of interest" description="Disordered" evidence="2">
    <location>
        <begin position="36"/>
        <end position="56"/>
    </location>
</feature>
<dbReference type="InterPro" id="IPR006619">
    <property type="entry name" value="PGRP_domain_met/bac"/>
</dbReference>
<evidence type="ECO:0000259" key="5">
    <source>
        <dbReference type="SMART" id="SM00701"/>
    </source>
</evidence>
<keyword evidence="3" id="KW-0732">Signal</keyword>
<dbReference type="PANTHER" id="PTHR11022:SF41">
    <property type="entry name" value="PEPTIDOGLYCAN-RECOGNITION PROTEIN LC-RELATED"/>
    <property type="match status" value="1"/>
</dbReference>
<comment type="caution">
    <text evidence="6">The sequence shown here is derived from an EMBL/GenBank/DDBJ whole genome shotgun (WGS) entry which is preliminary data.</text>
</comment>
<evidence type="ECO:0000313" key="7">
    <source>
        <dbReference type="Proteomes" id="UP001596067"/>
    </source>
</evidence>
<feature type="chain" id="PRO_5045103103" evidence="3">
    <location>
        <begin position="35"/>
        <end position="390"/>
    </location>
</feature>
<name>A0ABW1F0V5_9ACTN</name>
<organism evidence="6 7">
    <name type="scientific">Kitasatospora aburaviensis</name>
    <dbReference type="NCBI Taxonomy" id="67265"/>
    <lineage>
        <taxon>Bacteria</taxon>
        <taxon>Bacillati</taxon>
        <taxon>Actinomycetota</taxon>
        <taxon>Actinomycetes</taxon>
        <taxon>Kitasatosporales</taxon>
        <taxon>Streptomycetaceae</taxon>
        <taxon>Kitasatospora</taxon>
    </lineage>
</organism>
<dbReference type="EMBL" id="JBHSOD010000021">
    <property type="protein sequence ID" value="MFC5886941.1"/>
    <property type="molecule type" value="Genomic_DNA"/>
</dbReference>
<evidence type="ECO:0000256" key="2">
    <source>
        <dbReference type="SAM" id="MobiDB-lite"/>
    </source>
</evidence>
<dbReference type="PANTHER" id="PTHR11022">
    <property type="entry name" value="PEPTIDOGLYCAN RECOGNITION PROTEIN"/>
    <property type="match status" value="1"/>
</dbReference>
<dbReference type="SMART" id="SM00701">
    <property type="entry name" value="PGRP"/>
    <property type="match status" value="1"/>
</dbReference>
<dbReference type="InterPro" id="IPR002502">
    <property type="entry name" value="Amidase_domain"/>
</dbReference>
<accession>A0ABW1F0V5</accession>
<dbReference type="Gene3D" id="3.40.80.10">
    <property type="entry name" value="Peptidoglycan recognition protein-like"/>
    <property type="match status" value="1"/>
</dbReference>
<dbReference type="CDD" id="cd06583">
    <property type="entry name" value="PGRP"/>
    <property type="match status" value="1"/>
</dbReference>
<dbReference type="Proteomes" id="UP001596067">
    <property type="component" value="Unassembled WGS sequence"/>
</dbReference>
<protein>
    <submittedName>
        <fullName evidence="6">N-acetylmuramoyl-L-alanine amidase</fullName>
        <ecNumber evidence="6">3.5.1.28</ecNumber>
    </submittedName>
</protein>
<gene>
    <name evidence="6" type="ORF">ACFP0N_18390</name>
</gene>
<dbReference type="GO" id="GO:0008745">
    <property type="term" value="F:N-acetylmuramoyl-L-alanine amidase activity"/>
    <property type="evidence" value="ECO:0007669"/>
    <property type="project" value="UniProtKB-EC"/>
</dbReference>